<proteinExistence type="predicted"/>
<dbReference type="InParanoid" id="C3ZQN6"/>
<reference evidence="1" key="1">
    <citation type="journal article" date="2008" name="Nature">
        <title>The amphioxus genome and the evolution of the chordate karyotype.</title>
        <authorList>
            <consortium name="US DOE Joint Genome Institute (JGI-PGF)"/>
            <person name="Putnam N.H."/>
            <person name="Butts T."/>
            <person name="Ferrier D.E.K."/>
            <person name="Furlong R.F."/>
            <person name="Hellsten U."/>
            <person name="Kawashima T."/>
            <person name="Robinson-Rechavi M."/>
            <person name="Shoguchi E."/>
            <person name="Terry A."/>
            <person name="Yu J.-K."/>
            <person name="Benito-Gutierrez E.L."/>
            <person name="Dubchak I."/>
            <person name="Garcia-Fernandez J."/>
            <person name="Gibson-Brown J.J."/>
            <person name="Grigoriev I.V."/>
            <person name="Horton A.C."/>
            <person name="de Jong P.J."/>
            <person name="Jurka J."/>
            <person name="Kapitonov V.V."/>
            <person name="Kohara Y."/>
            <person name="Kuroki Y."/>
            <person name="Lindquist E."/>
            <person name="Lucas S."/>
            <person name="Osoegawa K."/>
            <person name="Pennacchio L.A."/>
            <person name="Salamov A.A."/>
            <person name="Satou Y."/>
            <person name="Sauka-Spengler T."/>
            <person name="Schmutz J."/>
            <person name="Shin-I T."/>
            <person name="Toyoda A."/>
            <person name="Bronner-Fraser M."/>
            <person name="Fujiyama A."/>
            <person name="Holland L.Z."/>
            <person name="Holland P.W.H."/>
            <person name="Satoh N."/>
            <person name="Rokhsar D.S."/>
        </authorList>
    </citation>
    <scope>NUCLEOTIDE SEQUENCE [LARGE SCALE GENOMIC DNA]</scope>
    <source>
        <strain evidence="1">S238N-H82</strain>
        <tissue evidence="1">Testes</tissue>
    </source>
</reference>
<dbReference type="EMBL" id="GG666662">
    <property type="protein sequence ID" value="EEN45082.1"/>
    <property type="molecule type" value="Genomic_DNA"/>
</dbReference>
<sequence>MESRCGKFGGKFWYWGTRRGLQYTQGQLGQLNESLHHLLVPGSTSLNENPYWQIPDEYYIYQNTSRQANWRPSSLPLTFNVRYENVVQDENVERWEWQPSDLDAQDEDEDVTTFYAAGAEVALPEVRRIRNGQSHYGIQLSRSMLDLHRGGEQQKKTDVITYGKFSVKKQHPLARGAYGSWRMTSTVKARDRKMAAGVAWGGTGSHSQSSTAYYEPANSLVPGRGRLEYGSTRSVLVSKSADDVLSTYQKCGDVLPHRSWSQVMHSFDEDASEAFVRFLTGRRHSI</sequence>
<evidence type="ECO:0000313" key="1">
    <source>
        <dbReference type="EMBL" id="EEN45082.1"/>
    </source>
</evidence>
<organism>
    <name type="scientific">Branchiostoma floridae</name>
    <name type="common">Florida lancelet</name>
    <name type="synonym">Amphioxus</name>
    <dbReference type="NCBI Taxonomy" id="7739"/>
    <lineage>
        <taxon>Eukaryota</taxon>
        <taxon>Metazoa</taxon>
        <taxon>Chordata</taxon>
        <taxon>Cephalochordata</taxon>
        <taxon>Leptocardii</taxon>
        <taxon>Amphioxiformes</taxon>
        <taxon>Branchiostomatidae</taxon>
        <taxon>Branchiostoma</taxon>
    </lineage>
</organism>
<gene>
    <name evidence="1" type="ORF">BRAFLDRAFT_75051</name>
</gene>
<protein>
    <submittedName>
        <fullName evidence="1">Uncharacterized protein</fullName>
    </submittedName>
</protein>
<dbReference type="AlphaFoldDB" id="C3ZQN6"/>
<name>C3ZQN6_BRAFL</name>
<accession>C3ZQN6</accession>